<feature type="non-terminal residue" evidence="8">
    <location>
        <position position="796"/>
    </location>
</feature>
<dbReference type="Pfam" id="PF08235">
    <property type="entry name" value="LNS2"/>
    <property type="match status" value="1"/>
</dbReference>
<evidence type="ECO:0000256" key="5">
    <source>
        <dbReference type="ARBA" id="ARBA00022801"/>
    </source>
</evidence>
<feature type="region of interest" description="Disordered" evidence="6">
    <location>
        <begin position="432"/>
        <end position="468"/>
    </location>
</feature>
<evidence type="ECO:0000256" key="1">
    <source>
        <dbReference type="ARBA" id="ARBA00001180"/>
    </source>
</evidence>
<keyword evidence="9" id="KW-1185">Reference proteome</keyword>
<sequence length="796" mass="87416">MNYVGQLAGQVFVTVKELYKGLNPATLSGCIDIIVVRQPDGNLHCSPFHVRFGKMGVLRSREKVVDIEINGEAVDLHMKLGDNGEAFFVQEMDNGQEVIPYHLSTSPILTEGTALMEAQLKRNSIDRIRNLDSSASSQVPSQVHGSQPSSEASPVCSSVKKRRKKRRKSTHKIDSLKREDNGDTSEDEDMFPIEISSEEEKEPLDNSRYHSGIEIYNVFVDEVSDMKAPAVAMFSQSASYPRSDGEWSPLQSSLGSRPPTPNSDSELVSKPMDRSGLKNNPHMHWAWGELPQAAKASSLLKTKEPSMVDVNPSESTHFRVIPSSPIEEFNIVSPLPALGQGDAATADESEPSPAEANKPEGESPEAAVPLLPANEEIKQAAACSAQPAGKTDSPSRKKDKRSRHLGADGVYLDDLTDMDPEVAALYFPKNGDAVQSKNTNDTGPRSASHSPQSVGSSGVDSGVESTSDGIRDLPSIAISLCGGLTDNKEITKEEFLEHAVTYQQFVDNPAIIDDPNLVVKIGNKYYNWTTAGPLMLAMQAFQKPLPKATVESIMRDKMPKKGGRWWFSWRGRNSTIKEQAAFPSVCRGKAGHLHIHPSELASEKNLIFSLAEDIHTERIKDESSSSDEDPRAAKQNFGSLQTNTSHLSLLPGISYKKTLRLTSDQLKSLKLKNGPNDVTFSVTTQYQGTCRCEGTIYLWNWDDKVVISDIDGTITRSDTLGHILPTLGKDWTHQGIAKLYHKVSQNGYKFLYCSARAIGMADMTRGYLHWVNERGTVLPQGPVLLSPSSLFSAFHR</sequence>
<dbReference type="GO" id="GO:0009062">
    <property type="term" value="P:fatty acid catabolic process"/>
    <property type="evidence" value="ECO:0007669"/>
    <property type="project" value="TreeGrafter"/>
</dbReference>
<gene>
    <name evidence="8" type="ORF">N326_11277</name>
</gene>
<dbReference type="InterPro" id="IPR031315">
    <property type="entry name" value="LNS2/PITP"/>
</dbReference>
<dbReference type="InterPro" id="IPR036412">
    <property type="entry name" value="HAD-like_sf"/>
</dbReference>
<evidence type="ECO:0000313" key="9">
    <source>
        <dbReference type="Proteomes" id="UP000054232"/>
    </source>
</evidence>
<evidence type="ECO:0000256" key="3">
    <source>
        <dbReference type="ARBA" id="ARBA00005476"/>
    </source>
</evidence>
<evidence type="ECO:0000256" key="6">
    <source>
        <dbReference type="SAM" id="MobiDB-lite"/>
    </source>
</evidence>
<dbReference type="InterPro" id="IPR026058">
    <property type="entry name" value="LIPIN"/>
</dbReference>
<feature type="region of interest" description="Disordered" evidence="6">
    <location>
        <begin position="336"/>
        <end position="366"/>
    </location>
</feature>
<comment type="cofactor">
    <cofactor evidence="2">
        <name>Mg(2+)</name>
        <dbReference type="ChEBI" id="CHEBI:18420"/>
    </cofactor>
</comment>
<reference evidence="8 9" key="1">
    <citation type="submission" date="2014-04" db="EMBL/GenBank/DDBJ databases">
        <title>Genome evolution of avian class.</title>
        <authorList>
            <person name="Zhang G."/>
            <person name="Li C."/>
        </authorList>
    </citation>
    <scope>NUCLEOTIDE SEQUENCE [LARGE SCALE GENOMIC DNA]</scope>
    <source>
        <strain evidence="8">BGI_N326</strain>
    </source>
</reference>
<dbReference type="EC" id="3.1.3.4" evidence="4"/>
<feature type="region of interest" description="Disordered" evidence="6">
    <location>
        <begin position="238"/>
        <end position="280"/>
    </location>
</feature>
<protein>
    <recommendedName>
        <fullName evidence="4">phosphatidate phosphatase</fullName>
        <ecNumber evidence="4">3.1.3.4</ecNumber>
    </recommendedName>
</protein>
<evidence type="ECO:0000256" key="2">
    <source>
        <dbReference type="ARBA" id="ARBA00001946"/>
    </source>
</evidence>
<dbReference type="AlphaFoldDB" id="A0A093II56"/>
<feature type="domain" description="LNS2/PITP" evidence="7">
    <location>
        <begin position="705"/>
        <end position="796"/>
    </location>
</feature>
<dbReference type="GO" id="GO:0032869">
    <property type="term" value="P:cellular response to insulin stimulus"/>
    <property type="evidence" value="ECO:0007669"/>
    <property type="project" value="TreeGrafter"/>
</dbReference>
<dbReference type="PANTHER" id="PTHR12181">
    <property type="entry name" value="LIPIN"/>
    <property type="match status" value="1"/>
</dbReference>
<comment type="similarity">
    <text evidence="3">Belongs to the lipin family.</text>
</comment>
<comment type="catalytic activity">
    <reaction evidence="1">
        <text>a 1,2-diacyl-sn-glycero-3-phosphate + H2O = a 1,2-diacyl-sn-glycerol + phosphate</text>
        <dbReference type="Rhea" id="RHEA:27429"/>
        <dbReference type="ChEBI" id="CHEBI:15377"/>
        <dbReference type="ChEBI" id="CHEBI:17815"/>
        <dbReference type="ChEBI" id="CHEBI:43474"/>
        <dbReference type="ChEBI" id="CHEBI:58608"/>
        <dbReference type="EC" id="3.1.3.4"/>
    </reaction>
    <physiologicalReaction direction="left-to-right" evidence="1">
        <dbReference type="Rhea" id="RHEA:27430"/>
    </physiologicalReaction>
</comment>
<organism evidence="8 9">
    <name type="scientific">Eurypyga helias</name>
    <name type="common">Sunbittern</name>
    <name type="synonym">Ardea helias</name>
    <dbReference type="NCBI Taxonomy" id="54383"/>
    <lineage>
        <taxon>Eukaryota</taxon>
        <taxon>Metazoa</taxon>
        <taxon>Chordata</taxon>
        <taxon>Craniata</taxon>
        <taxon>Vertebrata</taxon>
        <taxon>Euteleostomi</taxon>
        <taxon>Archelosauria</taxon>
        <taxon>Archosauria</taxon>
        <taxon>Dinosauria</taxon>
        <taxon>Saurischia</taxon>
        <taxon>Theropoda</taxon>
        <taxon>Coelurosauria</taxon>
        <taxon>Aves</taxon>
        <taxon>Neognathae</taxon>
        <taxon>Neoaves</taxon>
        <taxon>Phaethontimorphae</taxon>
        <taxon>Eurypygiformes</taxon>
        <taxon>Eurypygidae</taxon>
        <taxon>Eurypyga</taxon>
    </lineage>
</organism>
<feature type="compositionally biased region" description="Low complexity" evidence="6">
    <location>
        <begin position="453"/>
        <end position="468"/>
    </location>
</feature>
<dbReference type="Pfam" id="PF04571">
    <property type="entry name" value="Lipin_N"/>
    <property type="match status" value="1"/>
</dbReference>
<dbReference type="Pfam" id="PF16876">
    <property type="entry name" value="Lipin_mid"/>
    <property type="match status" value="1"/>
</dbReference>
<dbReference type="GO" id="GO:0005634">
    <property type="term" value="C:nucleus"/>
    <property type="evidence" value="ECO:0007669"/>
    <property type="project" value="TreeGrafter"/>
</dbReference>
<feature type="region of interest" description="Disordered" evidence="6">
    <location>
        <begin position="380"/>
        <end position="405"/>
    </location>
</feature>
<evidence type="ECO:0000256" key="4">
    <source>
        <dbReference type="ARBA" id="ARBA00012638"/>
    </source>
</evidence>
<dbReference type="GO" id="GO:0045944">
    <property type="term" value="P:positive regulation of transcription by RNA polymerase II"/>
    <property type="evidence" value="ECO:0007669"/>
    <property type="project" value="TreeGrafter"/>
</dbReference>
<proteinExistence type="inferred from homology"/>
<feature type="compositionally biased region" description="Polar residues" evidence="6">
    <location>
        <begin position="433"/>
        <end position="452"/>
    </location>
</feature>
<feature type="compositionally biased region" description="Basic residues" evidence="6">
    <location>
        <begin position="159"/>
        <end position="170"/>
    </location>
</feature>
<feature type="compositionally biased region" description="Basic and acidic residues" evidence="6">
    <location>
        <begin position="171"/>
        <end position="181"/>
    </location>
</feature>
<dbReference type="GO" id="GO:0005741">
    <property type="term" value="C:mitochondrial outer membrane"/>
    <property type="evidence" value="ECO:0007669"/>
    <property type="project" value="TreeGrafter"/>
</dbReference>
<feature type="region of interest" description="Disordered" evidence="6">
    <location>
        <begin position="132"/>
        <end position="189"/>
    </location>
</feature>
<dbReference type="InterPro" id="IPR007651">
    <property type="entry name" value="Lipin_N"/>
</dbReference>
<dbReference type="InterPro" id="IPR013209">
    <property type="entry name" value="LNS2"/>
</dbReference>
<dbReference type="Proteomes" id="UP000054232">
    <property type="component" value="Unassembled WGS sequence"/>
</dbReference>
<evidence type="ECO:0000259" key="7">
    <source>
        <dbReference type="SMART" id="SM00775"/>
    </source>
</evidence>
<dbReference type="GO" id="GO:0003713">
    <property type="term" value="F:transcription coactivator activity"/>
    <property type="evidence" value="ECO:0007669"/>
    <property type="project" value="TreeGrafter"/>
</dbReference>
<dbReference type="SUPFAM" id="SSF56784">
    <property type="entry name" value="HAD-like"/>
    <property type="match status" value="1"/>
</dbReference>
<name>A0A093II56_EURHL</name>
<dbReference type="EMBL" id="KK561024">
    <property type="protein sequence ID" value="KFW01333.1"/>
    <property type="molecule type" value="Genomic_DNA"/>
</dbReference>
<accession>A0A093II56</accession>
<dbReference type="PANTHER" id="PTHR12181:SF10">
    <property type="entry name" value="PHOSPHATIDATE PHOSPHATASE LPIN1"/>
    <property type="match status" value="1"/>
</dbReference>
<dbReference type="SMART" id="SM00775">
    <property type="entry name" value="LNS2"/>
    <property type="match status" value="1"/>
</dbReference>
<keyword evidence="5" id="KW-0378">Hydrolase</keyword>
<dbReference type="InterPro" id="IPR031703">
    <property type="entry name" value="Lipin_mid"/>
</dbReference>
<evidence type="ECO:0000313" key="8">
    <source>
        <dbReference type="EMBL" id="KFW01333.1"/>
    </source>
</evidence>
<feature type="compositionally biased region" description="Polar residues" evidence="6">
    <location>
        <begin position="132"/>
        <end position="156"/>
    </location>
</feature>
<dbReference type="GO" id="GO:0008195">
    <property type="term" value="F:phosphatidate phosphatase activity"/>
    <property type="evidence" value="ECO:0007669"/>
    <property type="project" value="UniProtKB-EC"/>
</dbReference>
<dbReference type="GO" id="GO:0019432">
    <property type="term" value="P:triglyceride biosynthetic process"/>
    <property type="evidence" value="ECO:0007669"/>
    <property type="project" value="TreeGrafter"/>
</dbReference>